<keyword evidence="2" id="KW-1185">Reference proteome</keyword>
<dbReference type="EMBL" id="QKUF01000036">
    <property type="protein sequence ID" value="PZW21125.1"/>
    <property type="molecule type" value="Genomic_DNA"/>
</dbReference>
<dbReference type="Proteomes" id="UP000248806">
    <property type="component" value="Unassembled WGS sequence"/>
</dbReference>
<protein>
    <submittedName>
        <fullName evidence="1">Uncharacterized protein</fullName>
    </submittedName>
</protein>
<evidence type="ECO:0000313" key="1">
    <source>
        <dbReference type="EMBL" id="PZW21125.1"/>
    </source>
</evidence>
<reference evidence="1 2" key="1">
    <citation type="submission" date="2018-06" db="EMBL/GenBank/DDBJ databases">
        <title>Genomic Encyclopedia of Archaeal and Bacterial Type Strains, Phase II (KMG-II): from individual species to whole genera.</title>
        <authorList>
            <person name="Goeker M."/>
        </authorList>
    </citation>
    <scope>NUCLEOTIDE SEQUENCE [LARGE SCALE GENOMIC DNA]</scope>
    <source>
        <strain evidence="1 2">ATCC BAA-1881</strain>
    </source>
</reference>
<comment type="caution">
    <text evidence="1">The sequence shown here is derived from an EMBL/GenBank/DDBJ whole genome shotgun (WGS) entry which is preliminary data.</text>
</comment>
<organism evidence="1 2">
    <name type="scientific">Thermosporothrix hazakensis</name>
    <dbReference type="NCBI Taxonomy" id="644383"/>
    <lineage>
        <taxon>Bacteria</taxon>
        <taxon>Bacillati</taxon>
        <taxon>Chloroflexota</taxon>
        <taxon>Ktedonobacteria</taxon>
        <taxon>Ktedonobacterales</taxon>
        <taxon>Thermosporotrichaceae</taxon>
        <taxon>Thermosporothrix</taxon>
    </lineage>
</organism>
<evidence type="ECO:0000313" key="2">
    <source>
        <dbReference type="Proteomes" id="UP000248806"/>
    </source>
</evidence>
<dbReference type="AlphaFoldDB" id="A0A326TWE2"/>
<sequence>MEIARRDLNRYYNKAIKQYTLPLSFGEAMLIVDAPNGYIMTPEGPHLIFFTIQESITNLGKKWDVDRKKLLQKFVDLTLQQ</sequence>
<proteinExistence type="predicted"/>
<name>A0A326TWE2_THEHA</name>
<gene>
    <name evidence="1" type="ORF">EI42_05661</name>
</gene>
<accession>A0A326TWE2</accession>